<proteinExistence type="predicted"/>
<gene>
    <name evidence="1" type="ORF">GOARA_076_00480</name>
</gene>
<sequence>MIIGVIVLAIALVVATVVAAAAVYRLSEMRRTGTPILLRPIPAAEDQGWRHGSAHYGDNTLVYYRLVTFWRGPTVTLIRSAMTVVAKREPRGTEREILDGMVIIELAPGADGDGGAYELGMPPEALTALQAWLESSPPRRAHRRSA</sequence>
<dbReference type="AlphaFoldDB" id="G7H6R3"/>
<dbReference type="Proteomes" id="UP000035088">
    <property type="component" value="Unassembled WGS sequence"/>
</dbReference>
<dbReference type="Pfam" id="PF10739">
    <property type="entry name" value="DUF2550"/>
    <property type="match status" value="1"/>
</dbReference>
<reference evidence="1 2" key="1">
    <citation type="submission" date="2011-11" db="EMBL/GenBank/DDBJ databases">
        <title>Whole genome shotgun sequence of Gordonia araii NBRC 100433.</title>
        <authorList>
            <person name="Yoshida Y."/>
            <person name="Hosoyama A."/>
            <person name="Tsuchikane K."/>
            <person name="Katsumata H."/>
            <person name="Yamazaki S."/>
            <person name="Fujita N."/>
        </authorList>
    </citation>
    <scope>NUCLEOTIDE SEQUENCE [LARGE SCALE GENOMIC DNA]</scope>
    <source>
        <strain evidence="1 2">NBRC 100433</strain>
    </source>
</reference>
<dbReference type="STRING" id="1073574.GOARA_076_00480"/>
<dbReference type="InterPro" id="IPR019675">
    <property type="entry name" value="DUF2550"/>
</dbReference>
<evidence type="ECO:0000313" key="2">
    <source>
        <dbReference type="Proteomes" id="UP000035088"/>
    </source>
</evidence>
<evidence type="ECO:0008006" key="3">
    <source>
        <dbReference type="Google" id="ProtNLM"/>
    </source>
</evidence>
<dbReference type="OrthoDB" id="4793422at2"/>
<evidence type="ECO:0000313" key="1">
    <source>
        <dbReference type="EMBL" id="GAB11538.1"/>
    </source>
</evidence>
<dbReference type="EMBL" id="BAEE01000076">
    <property type="protein sequence ID" value="GAB11538.1"/>
    <property type="molecule type" value="Genomic_DNA"/>
</dbReference>
<protein>
    <recommendedName>
        <fullName evidence="3">DUF2550 domain-containing protein</fullName>
    </recommendedName>
</protein>
<keyword evidence="2" id="KW-1185">Reference proteome</keyword>
<comment type="caution">
    <text evidence="1">The sequence shown here is derived from an EMBL/GenBank/DDBJ whole genome shotgun (WGS) entry which is preliminary data.</text>
</comment>
<accession>G7H6R3</accession>
<organism evidence="1 2">
    <name type="scientific">Gordonia araii NBRC 100433</name>
    <dbReference type="NCBI Taxonomy" id="1073574"/>
    <lineage>
        <taxon>Bacteria</taxon>
        <taxon>Bacillati</taxon>
        <taxon>Actinomycetota</taxon>
        <taxon>Actinomycetes</taxon>
        <taxon>Mycobacteriales</taxon>
        <taxon>Gordoniaceae</taxon>
        <taxon>Gordonia</taxon>
    </lineage>
</organism>
<name>G7H6R3_9ACTN</name>